<accession>A0A0S4J877</accession>
<evidence type="ECO:0000256" key="1">
    <source>
        <dbReference type="SAM" id="MobiDB-lite"/>
    </source>
</evidence>
<feature type="region of interest" description="Disordered" evidence="1">
    <location>
        <begin position="243"/>
        <end position="267"/>
    </location>
</feature>
<keyword evidence="3" id="KW-1185">Reference proteome</keyword>
<organism evidence="2 3">
    <name type="scientific">Bodo saltans</name>
    <name type="common">Flagellated protozoan</name>
    <dbReference type="NCBI Taxonomy" id="75058"/>
    <lineage>
        <taxon>Eukaryota</taxon>
        <taxon>Discoba</taxon>
        <taxon>Euglenozoa</taxon>
        <taxon>Kinetoplastea</taxon>
        <taxon>Metakinetoplastina</taxon>
        <taxon>Eubodonida</taxon>
        <taxon>Bodonidae</taxon>
        <taxon>Bodo</taxon>
    </lineage>
</organism>
<sequence length="382" mass="40575">MGNACSSPPATGPATNAHQPPAKLDDGAAHRCSLSAVGHSTTLLSNEGSSHILSPLVLPPSRSLPMSTADVVMRQRSAFIPTESLAISASLLTPLPPPQREDRRAVVSAPLLHMAESLTIEIQLGTLSKPPHQRMQPPPIAASAIVQPPTAEAESCVSYLRDRPPTRLPHQTSAPFGTVAPQRYNATDAFCEGSDHDADGVEEFDEDESSSTRNLQSLGDAFLVIERAPFTRGSGGNFNELCPSPGQHRRSTGCIEPATPRSRSIGSSCSRHSRVSFLTHAVILGDHQIDDEDEEGCGGAGEVEPLVAAGNNVVEGGTRGTRRSSISIATDASRYADNGRMNTIISNFLIPATPRTSCCLQDSPHHNSSSGHHGYLIRSPWR</sequence>
<name>A0A0S4J877_BODSA</name>
<feature type="compositionally biased region" description="Polar residues" evidence="1">
    <location>
        <begin position="1"/>
        <end position="18"/>
    </location>
</feature>
<evidence type="ECO:0000313" key="3">
    <source>
        <dbReference type="Proteomes" id="UP000051952"/>
    </source>
</evidence>
<gene>
    <name evidence="2" type="ORF">BSAL_93065</name>
</gene>
<feature type="region of interest" description="Disordered" evidence="1">
    <location>
        <begin position="1"/>
        <end position="26"/>
    </location>
</feature>
<proteinExistence type="predicted"/>
<reference evidence="3" key="1">
    <citation type="submission" date="2015-09" db="EMBL/GenBank/DDBJ databases">
        <authorList>
            <consortium name="Pathogen Informatics"/>
        </authorList>
    </citation>
    <scope>NUCLEOTIDE SEQUENCE [LARGE SCALE GENOMIC DNA]</scope>
    <source>
        <strain evidence="3">Lake Konstanz</strain>
    </source>
</reference>
<protein>
    <submittedName>
        <fullName evidence="2">Uncharacterized protein</fullName>
    </submittedName>
</protein>
<dbReference type="EMBL" id="CYKH01001300">
    <property type="protein sequence ID" value="CUG86425.1"/>
    <property type="molecule type" value="Genomic_DNA"/>
</dbReference>
<dbReference type="Proteomes" id="UP000051952">
    <property type="component" value="Unassembled WGS sequence"/>
</dbReference>
<dbReference type="VEuPathDB" id="TriTrypDB:BSAL_93065"/>
<evidence type="ECO:0000313" key="2">
    <source>
        <dbReference type="EMBL" id="CUG86425.1"/>
    </source>
</evidence>
<dbReference type="AlphaFoldDB" id="A0A0S4J877"/>
<feature type="region of interest" description="Disordered" evidence="1">
    <location>
        <begin position="362"/>
        <end position="382"/>
    </location>
</feature>